<sequence length="394" mass="46285">MWYDNERIPEEEGISKLLVGKTFAYFPKYASYEGNENKATDKDANESVVKEEIQSINSSDSFIKRLSTMGLGLGLSMGQKSEPEMRKDASMDMSDSYSKLSSKISLLSTFNSLNDNINNAEGIYENIDSIDCIKYNNTVYELINQRLGRTIIPLNPELLAQSTLDKNVADNYLNEIYRTVHKYSILTEYSFLIKEIPRNFYCLVQYDNLYIWDVFLFLYSTIYKNGKFKIQIKLNEDYPNSIPEVYFLTPVFHPLINPESGKLNLGVYLNNWSPNTHYMTLIFLYIKNIFYLQDEYTKDIIENEKAYFLLHNNKQKFFKKVNECIKQSNNKLYNKIDNYMFNFNESTDYTYISNKLESLKKDQLCTKKPEAFIYWFLNNDCHAESMQNDDETNV</sequence>
<proteinExistence type="predicted"/>
<protein>
    <recommendedName>
        <fullName evidence="1">UBC core domain-containing protein</fullName>
    </recommendedName>
</protein>
<dbReference type="Ensembl" id="ENSPTET00000023170.1">
    <property type="protein sequence ID" value="ENSPTEP00000015538.1"/>
    <property type="gene ID" value="ENSPTEG00000017205.1"/>
</dbReference>
<reference evidence="2" key="2">
    <citation type="submission" date="2025-09" db="UniProtKB">
        <authorList>
            <consortium name="Ensembl"/>
        </authorList>
    </citation>
    <scope>IDENTIFICATION</scope>
</reference>
<dbReference type="PROSITE" id="PS50127">
    <property type="entry name" value="UBC_2"/>
    <property type="match status" value="1"/>
</dbReference>
<dbReference type="PANTHER" id="PTHR24067">
    <property type="entry name" value="UBIQUITIN-CONJUGATING ENZYME E2"/>
    <property type="match status" value="1"/>
</dbReference>
<dbReference type="InterPro" id="IPR050113">
    <property type="entry name" value="Ub_conjugating_enzyme"/>
</dbReference>
<dbReference type="Gene3D" id="3.10.110.10">
    <property type="entry name" value="Ubiquitin Conjugating Enzyme"/>
    <property type="match status" value="1"/>
</dbReference>
<dbReference type="CDD" id="cd23814">
    <property type="entry name" value="UEV_AKTIP"/>
    <property type="match status" value="1"/>
</dbReference>
<dbReference type="SUPFAM" id="SSF54495">
    <property type="entry name" value="UBC-like"/>
    <property type="match status" value="1"/>
</dbReference>
<dbReference type="SMART" id="SM00212">
    <property type="entry name" value="UBCc"/>
    <property type="match status" value="1"/>
</dbReference>
<evidence type="ECO:0000259" key="1">
    <source>
        <dbReference type="PROSITE" id="PS50127"/>
    </source>
</evidence>
<feature type="domain" description="UBC core" evidence="1">
    <location>
        <begin position="180"/>
        <end position="330"/>
    </location>
</feature>
<organism evidence="2 3">
    <name type="scientific">Piliocolobus tephrosceles</name>
    <name type="common">Ugandan red Colobus</name>
    <dbReference type="NCBI Taxonomy" id="591936"/>
    <lineage>
        <taxon>Eukaryota</taxon>
        <taxon>Metazoa</taxon>
        <taxon>Chordata</taxon>
        <taxon>Craniata</taxon>
        <taxon>Vertebrata</taxon>
        <taxon>Euteleostomi</taxon>
        <taxon>Mammalia</taxon>
        <taxon>Eutheria</taxon>
        <taxon>Euarchontoglires</taxon>
        <taxon>Primates</taxon>
        <taxon>Haplorrhini</taxon>
        <taxon>Catarrhini</taxon>
        <taxon>Cercopithecidae</taxon>
        <taxon>Colobinae</taxon>
        <taxon>Piliocolobus</taxon>
    </lineage>
</organism>
<accession>A0A8C9LN17</accession>
<dbReference type="AlphaFoldDB" id="A0A8C9LN17"/>
<evidence type="ECO:0000313" key="2">
    <source>
        <dbReference type="Ensembl" id="ENSPTEP00000015538.1"/>
    </source>
</evidence>
<dbReference type="Pfam" id="PF00179">
    <property type="entry name" value="UQ_con"/>
    <property type="match status" value="1"/>
</dbReference>
<keyword evidence="3" id="KW-1185">Reference proteome</keyword>
<reference evidence="2" key="1">
    <citation type="submission" date="2025-08" db="UniProtKB">
        <authorList>
            <consortium name="Ensembl"/>
        </authorList>
    </citation>
    <scope>IDENTIFICATION</scope>
</reference>
<dbReference type="InterPro" id="IPR016135">
    <property type="entry name" value="UBQ-conjugating_enzyme/RWD"/>
</dbReference>
<dbReference type="Proteomes" id="UP000694416">
    <property type="component" value="Unplaced"/>
</dbReference>
<dbReference type="InterPro" id="IPR000608">
    <property type="entry name" value="UBC"/>
</dbReference>
<name>A0A8C9LN17_9PRIM</name>
<evidence type="ECO:0000313" key="3">
    <source>
        <dbReference type="Proteomes" id="UP000694416"/>
    </source>
</evidence>